<dbReference type="RefSeq" id="WP_011321492.1">
    <property type="nucleotide sequence ID" value="NZ_JACKZP010000079.1"/>
</dbReference>
<feature type="compositionally biased region" description="Low complexity" evidence="5">
    <location>
        <begin position="1018"/>
        <end position="1034"/>
    </location>
</feature>
<evidence type="ECO:0000256" key="5">
    <source>
        <dbReference type="SAM" id="MobiDB-lite"/>
    </source>
</evidence>
<dbReference type="InterPro" id="IPR018201">
    <property type="entry name" value="Ketoacyl_synth_AS"/>
</dbReference>
<dbReference type="SUPFAM" id="SSF47336">
    <property type="entry name" value="ACP-like"/>
    <property type="match status" value="1"/>
</dbReference>
<dbReference type="InterPro" id="IPR036736">
    <property type="entry name" value="ACP-like_sf"/>
</dbReference>
<feature type="compositionally biased region" description="Polar residues" evidence="5">
    <location>
        <begin position="1164"/>
        <end position="1175"/>
    </location>
</feature>
<feature type="region of interest" description="Disordered" evidence="5">
    <location>
        <begin position="1008"/>
        <end position="1056"/>
    </location>
</feature>
<proteinExistence type="predicted"/>
<dbReference type="InterPro" id="IPR014031">
    <property type="entry name" value="Ketoacyl_synth_C"/>
</dbReference>
<feature type="compositionally biased region" description="Polar residues" evidence="5">
    <location>
        <begin position="1008"/>
        <end position="1017"/>
    </location>
</feature>
<protein>
    <submittedName>
        <fullName evidence="8">Type I polyketide synthase</fullName>
    </submittedName>
</protein>
<accession>A0ABR6SBT3</accession>
<dbReference type="Gene3D" id="3.30.70.250">
    <property type="entry name" value="Malonyl-CoA ACP transacylase, ACP-binding"/>
    <property type="match status" value="1"/>
</dbReference>
<dbReference type="Pfam" id="PF00109">
    <property type="entry name" value="ketoacyl-synt"/>
    <property type="match status" value="1"/>
</dbReference>
<dbReference type="Pfam" id="PF02801">
    <property type="entry name" value="Ketoacyl-synt_C"/>
    <property type="match status" value="1"/>
</dbReference>
<feature type="region of interest" description="Disordered" evidence="5">
    <location>
        <begin position="1589"/>
        <end position="1646"/>
    </location>
</feature>
<dbReference type="Gene3D" id="3.40.366.10">
    <property type="entry name" value="Malonyl-Coenzyme A Acyl Carrier Protein, domain 2"/>
    <property type="match status" value="1"/>
</dbReference>
<evidence type="ECO:0000256" key="3">
    <source>
        <dbReference type="ARBA" id="ARBA00022679"/>
    </source>
</evidence>
<evidence type="ECO:0000313" key="8">
    <source>
        <dbReference type="EMBL" id="MBC1303868.1"/>
    </source>
</evidence>
<reference evidence="8 9" key="1">
    <citation type="submission" date="2019-11" db="EMBL/GenBank/DDBJ databases">
        <title>Comparison of genomes from free-living endosymbiotic cyanobacteria isolated from Azolla.</title>
        <authorList>
            <person name="Thiel T."/>
            <person name="Pratte B."/>
        </authorList>
    </citation>
    <scope>NUCLEOTIDE SEQUENCE [LARGE SCALE GENOMIC DNA]</scope>
    <source>
        <strain evidence="8 9">N2B</strain>
    </source>
</reference>
<dbReference type="Pfam" id="PF22621">
    <property type="entry name" value="CurL-like_PKS_C"/>
    <property type="match status" value="1"/>
</dbReference>
<dbReference type="SMART" id="SM00827">
    <property type="entry name" value="PKS_AT"/>
    <property type="match status" value="1"/>
</dbReference>
<dbReference type="SUPFAM" id="SSF53383">
    <property type="entry name" value="PLP-dependent transferases"/>
    <property type="match status" value="1"/>
</dbReference>
<dbReference type="InterPro" id="IPR014043">
    <property type="entry name" value="Acyl_transferase_dom"/>
</dbReference>
<dbReference type="PROSITE" id="PS00606">
    <property type="entry name" value="KS3_1"/>
    <property type="match status" value="1"/>
</dbReference>
<dbReference type="PANTHER" id="PTHR43775">
    <property type="entry name" value="FATTY ACID SYNTHASE"/>
    <property type="match status" value="1"/>
</dbReference>
<evidence type="ECO:0000256" key="4">
    <source>
        <dbReference type="ARBA" id="ARBA00022898"/>
    </source>
</evidence>
<dbReference type="Gene3D" id="3.40.47.10">
    <property type="match status" value="1"/>
</dbReference>
<evidence type="ECO:0000313" key="9">
    <source>
        <dbReference type="Proteomes" id="UP000570851"/>
    </source>
</evidence>
<evidence type="ECO:0000259" key="6">
    <source>
        <dbReference type="PROSITE" id="PS50075"/>
    </source>
</evidence>
<dbReference type="InterPro" id="IPR015421">
    <property type="entry name" value="PyrdxlP-dep_Trfase_major"/>
</dbReference>
<organism evidence="8 9">
    <name type="scientific">Trichormus variabilis N2B</name>
    <dbReference type="NCBI Taxonomy" id="2681315"/>
    <lineage>
        <taxon>Bacteria</taxon>
        <taxon>Bacillati</taxon>
        <taxon>Cyanobacteriota</taxon>
        <taxon>Cyanophyceae</taxon>
        <taxon>Nostocales</taxon>
        <taxon>Nostocaceae</taxon>
        <taxon>Trichormus</taxon>
    </lineage>
</organism>
<dbReference type="Pfam" id="PF00698">
    <property type="entry name" value="Acyl_transf_1"/>
    <property type="match status" value="1"/>
</dbReference>
<feature type="domain" description="Carrier" evidence="6">
    <location>
        <begin position="914"/>
        <end position="992"/>
    </location>
</feature>
<dbReference type="CDD" id="cd00833">
    <property type="entry name" value="PKS"/>
    <property type="match status" value="1"/>
</dbReference>
<dbReference type="InterPro" id="IPR016036">
    <property type="entry name" value="Malonyl_transacylase_ACP-bd"/>
</dbReference>
<keyword evidence="9" id="KW-1185">Reference proteome</keyword>
<dbReference type="InterPro" id="IPR015422">
    <property type="entry name" value="PyrdxlP-dep_Trfase_small"/>
</dbReference>
<dbReference type="InterPro" id="IPR050091">
    <property type="entry name" value="PKS_NRPS_Biosynth_Enz"/>
</dbReference>
<evidence type="ECO:0000259" key="7">
    <source>
        <dbReference type="PROSITE" id="PS52004"/>
    </source>
</evidence>
<dbReference type="Proteomes" id="UP000570851">
    <property type="component" value="Unassembled WGS sequence"/>
</dbReference>
<keyword evidence="4" id="KW-0663">Pyridoxal phosphate</keyword>
<dbReference type="InterPro" id="IPR020806">
    <property type="entry name" value="PKS_PP-bd"/>
</dbReference>
<feature type="compositionally biased region" description="Polar residues" evidence="5">
    <location>
        <begin position="1093"/>
        <end position="1125"/>
    </location>
</feature>
<feature type="region of interest" description="Disordered" evidence="5">
    <location>
        <begin position="1093"/>
        <end position="1126"/>
    </location>
</feature>
<gene>
    <name evidence="8" type="ORF">GNE12_18330</name>
</gene>
<feature type="compositionally biased region" description="Polar residues" evidence="5">
    <location>
        <begin position="1041"/>
        <end position="1056"/>
    </location>
</feature>
<name>A0ABR6SBT3_ANAVA</name>
<dbReference type="SMART" id="SM00825">
    <property type="entry name" value="PKS_KS"/>
    <property type="match status" value="1"/>
</dbReference>
<feature type="domain" description="Ketosynthase family 3 (KS3)" evidence="7">
    <location>
        <begin position="13"/>
        <end position="439"/>
    </location>
</feature>
<evidence type="ECO:0000256" key="2">
    <source>
        <dbReference type="ARBA" id="ARBA00022553"/>
    </source>
</evidence>
<comment type="caution">
    <text evidence="8">The sequence shown here is derived from an EMBL/GenBank/DDBJ whole genome shotgun (WGS) entry which is preliminary data.</text>
</comment>
<feature type="compositionally biased region" description="Polar residues" evidence="5">
    <location>
        <begin position="1593"/>
        <end position="1606"/>
    </location>
</feature>
<dbReference type="InterPro" id="IPR014030">
    <property type="entry name" value="Ketoacyl_synth_N"/>
</dbReference>
<dbReference type="PROSITE" id="PS00600">
    <property type="entry name" value="AA_TRANSFER_CLASS_3"/>
    <property type="match status" value="1"/>
</dbReference>
<dbReference type="Gene3D" id="3.40.640.10">
    <property type="entry name" value="Type I PLP-dependent aspartate aminotransferase-like (Major domain)"/>
    <property type="match status" value="1"/>
</dbReference>
<dbReference type="Pfam" id="PF00550">
    <property type="entry name" value="PP-binding"/>
    <property type="match status" value="1"/>
</dbReference>
<dbReference type="InterPro" id="IPR020841">
    <property type="entry name" value="PKS_Beta-ketoAc_synthase_dom"/>
</dbReference>
<dbReference type="InterPro" id="IPR016039">
    <property type="entry name" value="Thiolase-like"/>
</dbReference>
<dbReference type="PROSITE" id="PS50075">
    <property type="entry name" value="CARRIER"/>
    <property type="match status" value="1"/>
</dbReference>
<dbReference type="InterPro" id="IPR001227">
    <property type="entry name" value="Ac_transferase_dom_sf"/>
</dbReference>
<dbReference type="InterPro" id="IPR049704">
    <property type="entry name" value="Aminotrans_3_PPA_site"/>
</dbReference>
<sequence length="1646" mass="179743">MVNMKTVENQEPLDGVAIVGMVGRFPGAKNVQEFWGNLCAGKESTTFFQDEELDPSIDPHLVQDPSYVKARGIIPGGETFDAAFFGINPREAEVMDPQSRVFLELVYEALENAGYDAEAYSGLIGLYAGCGQNTYFANHICGRQEIIDRVGEFQTMLANEKDFLTTRAAHKLNLKGPAVSISTACSTSLVAVIQACQSLSNYQCDMALAGGVSMTTPQNSGYIAQEGTMLSGDGHCRPFDAKSQGTMFNNGAGLVVLKRVEDAIQDGDRIYAVIRGFGINNDGADKVSFTAPSVDGQAEAIAMAQAYANFHPETISYIEAHGTATSLGDPIEIEALTQAFRIHTNSKQFCAIGSLKSNVGHLVAAAGVAGLIKTALALYHQQIPPSLNFEAPNPNIDFANSPFYVNTQLTPWPQGETPRRAGVSSFGVGGTNAHIVLEEAPAILPSNLSRPSQLLLLSAKTSTALETATVNLQEHLRNNASINLADVAHTLQRGRKAFNYRRFVVCQNTKEAITTLQSLEPKRVFTRHTQVRDPEIAFMFPGQGSQYVNMGFNLYSREIVFRQVVDQCAEILKPILGRDLREIIYPVATDIETASTALQQTCFTQPALFVVEYALAQLWQSWGVKPQAMIGHSIGEFVAACLAGVFSLEDALMLVANRGRLMWELPRGAMLSVRLSAPEVEKRLAGELAIAAINSPSLCVVSGTTEAIAAWQTQLETAEIVCRLLHTSHAFHSPMMEAIVAPFAELVGKVKLSPPQIPFVSSVTGDWITPEEATNPMYWAQHLRQTVRFADGVKTLWQQPERLLLEVGPRTTTTTLARQQAKDIKQQITIASLSDNADNEAEWTALLQAMGQLWLAGVTINWNNFYQEERRQRIPLPNYPFERQRFWIDPLPHPNRNTNHKPAHYQLEKTQTMSAQTTLISLLKEIIEETSGLEIASVDASTTFLEMGLDSLSLTQVGLALKKKFKVKVSLRHLLEVYPNLATLADFLQQNLSAEALSALVPSETTSPSATLSLQEVSTNGSNGKNGKNGSTPSPMLLVPPTSTNGNGSKNGSLPQVSLPNVASSALEGVINQQLQIMAQQLALLGNNSQPVTVPAVNGQNNGVKSEKPVTQSNQKPEPQDSTENLPKKVFGAGARIETTQTKTLTPQQRTYLDSIIQRYTQRTQKSKEYTQTNRPHLADPRSVSGFNPTMKEMVYPIVVSRSSGSKLWDIDGNEYVDLSNGFGLNLFGWSPAFVTEAIEAQLKLGMEIGPQTPLVGEVAKLMCEITNFDRAAFCNTGSEAVLGAMRLARTITGRNLIAIFSGGYHGILDEVIVRGTKKLRSIPAAPGIPQEKVDNILVIDYDAPDALDILKSRADELAGVMVESVQSRRPEYQPREFLQQLRQFTEQEDIALIFDEIVTGFRIHPGGAQAHFGIKADIATYGKIVGGGLPIGVIAGKSKYMDALDGGFWQYGDDSVPEVGVTYFAGTFVRHPLALAAAKAVLQHLLKNGPSLQQQLNAKTDQFVVELTDYFQQMQAPYTVHNFGSLFMVKSAPEFLYGDLLFYLMRDKGVHIWDHRPCFLTTAHSDADLSLAMAAFKESIAEMQSAGFFSAPTPTTKGSPESSKNLRNRPPQPGAKLGRDPEGNPSWYVPDPQRPGKYLQVSSVS</sequence>
<dbReference type="SUPFAM" id="SSF55048">
    <property type="entry name" value="Probable ACP-binding domain of malonyl-CoA ACP transacylase"/>
    <property type="match status" value="1"/>
</dbReference>
<feature type="region of interest" description="Disordered" evidence="5">
    <location>
        <begin position="1164"/>
        <end position="1186"/>
    </location>
</feature>
<dbReference type="PROSITE" id="PS52004">
    <property type="entry name" value="KS3_2"/>
    <property type="match status" value="1"/>
</dbReference>
<dbReference type="Pfam" id="PF00202">
    <property type="entry name" value="Aminotran_3"/>
    <property type="match status" value="1"/>
</dbReference>
<dbReference type="Gene3D" id="3.30.70.3290">
    <property type="match status" value="1"/>
</dbReference>
<dbReference type="PANTHER" id="PTHR43775:SF51">
    <property type="entry name" value="INACTIVE PHENOLPHTHIOCEROL SYNTHESIS POLYKETIDE SYNTHASE TYPE I PKS1-RELATED"/>
    <property type="match status" value="1"/>
</dbReference>
<dbReference type="InterPro" id="IPR009081">
    <property type="entry name" value="PP-bd_ACP"/>
</dbReference>
<dbReference type="InterPro" id="IPR005814">
    <property type="entry name" value="Aminotrans_3"/>
</dbReference>
<dbReference type="SUPFAM" id="SSF53901">
    <property type="entry name" value="Thiolase-like"/>
    <property type="match status" value="1"/>
</dbReference>
<dbReference type="InterPro" id="IPR016035">
    <property type="entry name" value="Acyl_Trfase/lysoPLipase"/>
</dbReference>
<dbReference type="Gene3D" id="1.10.1200.10">
    <property type="entry name" value="ACP-like"/>
    <property type="match status" value="1"/>
</dbReference>
<dbReference type="SUPFAM" id="SSF52151">
    <property type="entry name" value="FabD/lysophospholipase-like"/>
    <property type="match status" value="1"/>
</dbReference>
<keyword evidence="3" id="KW-0808">Transferase</keyword>
<evidence type="ECO:0000256" key="1">
    <source>
        <dbReference type="ARBA" id="ARBA00022450"/>
    </source>
</evidence>
<dbReference type="Gene3D" id="3.90.1150.10">
    <property type="entry name" value="Aspartate Aminotransferase, domain 1"/>
    <property type="match status" value="1"/>
</dbReference>
<keyword evidence="1" id="KW-0596">Phosphopantetheine</keyword>
<dbReference type="SMART" id="SM00823">
    <property type="entry name" value="PKS_PP"/>
    <property type="match status" value="1"/>
</dbReference>
<keyword evidence="2" id="KW-0597">Phosphoprotein</keyword>
<dbReference type="EMBL" id="JACKZP010000079">
    <property type="protein sequence ID" value="MBC1303868.1"/>
    <property type="molecule type" value="Genomic_DNA"/>
</dbReference>
<dbReference type="InterPro" id="IPR015424">
    <property type="entry name" value="PyrdxlP-dep_Trfase"/>
</dbReference>